<organism evidence="1 2">
    <name type="scientific">Exaiptasia diaphana</name>
    <name type="common">Tropical sea anemone</name>
    <name type="synonym">Aiptasia pulchella</name>
    <dbReference type="NCBI Taxonomy" id="2652724"/>
    <lineage>
        <taxon>Eukaryota</taxon>
        <taxon>Metazoa</taxon>
        <taxon>Cnidaria</taxon>
        <taxon>Anthozoa</taxon>
        <taxon>Hexacorallia</taxon>
        <taxon>Actiniaria</taxon>
        <taxon>Aiptasiidae</taxon>
        <taxon>Exaiptasia</taxon>
    </lineage>
</organism>
<evidence type="ECO:0000313" key="2">
    <source>
        <dbReference type="Proteomes" id="UP000887567"/>
    </source>
</evidence>
<dbReference type="GeneID" id="110248115"/>
<dbReference type="KEGG" id="epa:110248115"/>
<reference evidence="1" key="1">
    <citation type="submission" date="2022-11" db="UniProtKB">
        <authorList>
            <consortium name="EnsemblMetazoa"/>
        </authorList>
    </citation>
    <scope>IDENTIFICATION</scope>
</reference>
<sequence length="237" mass="26826">MIKLYPLQFRDLICAALASKACKIFFYSAALFSLSIDQVTSTKSLGVYIDSNLTWSDHIDKLTKKIASGIGAIKRVRHLVPQLTLQKIYHALVQPHFDYCNVVWGNCGTTLHNKLQKLQNRAARVLTHSSYDASADNLFKILGWKTLDCQQQMARATMVFKCRHGLAPNYLCNKFSNHISSYALRDSVDKVNVPLPRTNYGKNSFSYSGAIAWNSLPSKLRQAESLRQFKHLLLQTI</sequence>
<accession>A0A913XWG4</accession>
<keyword evidence="2" id="KW-1185">Reference proteome</keyword>
<evidence type="ECO:0000313" key="1">
    <source>
        <dbReference type="EnsemblMetazoa" id="XP_020910275.1"/>
    </source>
</evidence>
<proteinExistence type="predicted"/>
<dbReference type="PANTHER" id="PTHR33332">
    <property type="entry name" value="REVERSE TRANSCRIPTASE DOMAIN-CONTAINING PROTEIN"/>
    <property type="match status" value="1"/>
</dbReference>
<dbReference type="EnsemblMetazoa" id="XM_021054616.2">
    <property type="protein sequence ID" value="XP_020910275.1"/>
    <property type="gene ID" value="LOC110248115"/>
</dbReference>
<dbReference type="RefSeq" id="XP_020910275.1">
    <property type="nucleotide sequence ID" value="XM_021054616.2"/>
</dbReference>
<dbReference type="AlphaFoldDB" id="A0A913XWG4"/>
<name>A0A913XWG4_EXADI</name>
<dbReference type="OrthoDB" id="5953030at2759"/>
<protein>
    <submittedName>
        <fullName evidence="1">Uncharacterized protein</fullName>
    </submittedName>
</protein>
<dbReference type="Proteomes" id="UP000887567">
    <property type="component" value="Unplaced"/>
</dbReference>
<dbReference type="OMA" id="ACKIFFY"/>